<dbReference type="AlphaFoldDB" id="A0A8X6Q570"/>
<proteinExistence type="predicted"/>
<dbReference type="EMBL" id="BMAW01027618">
    <property type="protein sequence ID" value="GFU03038.1"/>
    <property type="molecule type" value="Genomic_DNA"/>
</dbReference>
<dbReference type="OrthoDB" id="5987340at2759"/>
<name>A0A8X6Q570_NEPPI</name>
<evidence type="ECO:0000313" key="3">
    <source>
        <dbReference type="EMBL" id="GFT00499.1"/>
    </source>
</evidence>
<reference evidence="4" key="1">
    <citation type="submission" date="2020-08" db="EMBL/GenBank/DDBJ databases">
        <title>Multicomponent nature underlies the extraordinary mechanical properties of spider dragline silk.</title>
        <authorList>
            <person name="Kono N."/>
            <person name="Nakamura H."/>
            <person name="Mori M."/>
            <person name="Yoshida Y."/>
            <person name="Ohtoshi R."/>
            <person name="Malay A.D."/>
            <person name="Moran D.A.P."/>
            <person name="Tomita M."/>
            <person name="Numata K."/>
            <person name="Arakawa K."/>
        </authorList>
    </citation>
    <scope>NUCLEOTIDE SEQUENCE</scope>
</reference>
<keyword evidence="1" id="KW-0812">Transmembrane</keyword>
<evidence type="ECO:0000313" key="5">
    <source>
        <dbReference type="EMBL" id="GFU13805.1"/>
    </source>
</evidence>
<dbReference type="EMBL" id="BMAW01091666">
    <property type="protein sequence ID" value="GFS51069.1"/>
    <property type="molecule type" value="Genomic_DNA"/>
</dbReference>
<evidence type="ECO:0000313" key="4">
    <source>
        <dbReference type="EMBL" id="GFU03038.1"/>
    </source>
</evidence>
<keyword evidence="6" id="KW-1185">Reference proteome</keyword>
<keyword evidence="1" id="KW-0472">Membrane</keyword>
<gene>
    <name evidence="4" type="primary">AVEN_215046_1</name>
    <name evidence="5" type="ORF">NPIL_126661</name>
    <name evidence="3" type="ORF">NPIL_570341</name>
    <name evidence="2" type="ORF">NPIL_642771</name>
    <name evidence="4" type="ORF">NPIL_81391</name>
</gene>
<protein>
    <submittedName>
        <fullName evidence="4">Uncharacterized protein</fullName>
    </submittedName>
</protein>
<organism evidence="4 6">
    <name type="scientific">Nephila pilipes</name>
    <name type="common">Giant wood spider</name>
    <name type="synonym">Nephila maculata</name>
    <dbReference type="NCBI Taxonomy" id="299642"/>
    <lineage>
        <taxon>Eukaryota</taxon>
        <taxon>Metazoa</taxon>
        <taxon>Ecdysozoa</taxon>
        <taxon>Arthropoda</taxon>
        <taxon>Chelicerata</taxon>
        <taxon>Arachnida</taxon>
        <taxon>Araneae</taxon>
        <taxon>Araneomorphae</taxon>
        <taxon>Entelegynae</taxon>
        <taxon>Araneoidea</taxon>
        <taxon>Nephilidae</taxon>
        <taxon>Nephila</taxon>
    </lineage>
</organism>
<evidence type="ECO:0000313" key="2">
    <source>
        <dbReference type="EMBL" id="GFS51069.1"/>
    </source>
</evidence>
<sequence>MAELLTERSENYLQGIFADFVIQMFLWTNSQIVLHWLRGSSKIWKPFIANRKAQVQALTLPECSGHCSGSYYTADLTTREKSAGKILSCSLWWSEPA</sequence>
<keyword evidence="1" id="KW-1133">Transmembrane helix</keyword>
<comment type="caution">
    <text evidence="4">The sequence shown here is derived from an EMBL/GenBank/DDBJ whole genome shotgun (WGS) entry which is preliminary data.</text>
</comment>
<evidence type="ECO:0000313" key="6">
    <source>
        <dbReference type="Proteomes" id="UP000887013"/>
    </source>
</evidence>
<evidence type="ECO:0000256" key="1">
    <source>
        <dbReference type="SAM" id="Phobius"/>
    </source>
</evidence>
<feature type="transmembrane region" description="Helical" evidence="1">
    <location>
        <begin position="12"/>
        <end position="37"/>
    </location>
</feature>
<dbReference type="Proteomes" id="UP000887013">
    <property type="component" value="Unassembled WGS sequence"/>
</dbReference>
<dbReference type="EMBL" id="BMAW01006782">
    <property type="protein sequence ID" value="GFT00499.1"/>
    <property type="molecule type" value="Genomic_DNA"/>
</dbReference>
<accession>A0A8X6Q570</accession>
<dbReference type="EMBL" id="BMAW01125728">
    <property type="protein sequence ID" value="GFU13805.1"/>
    <property type="molecule type" value="Genomic_DNA"/>
</dbReference>